<dbReference type="PRINTS" id="PR00069">
    <property type="entry name" value="ALDKETRDTASE"/>
</dbReference>
<dbReference type="EMBL" id="MK890701">
    <property type="protein sequence ID" value="QFR37206.1"/>
    <property type="molecule type" value="Genomic_DNA"/>
</dbReference>
<evidence type="ECO:0000256" key="4">
    <source>
        <dbReference type="PIRSR" id="PIRSR000097-1"/>
    </source>
</evidence>
<feature type="binding site" evidence="5">
    <location>
        <position position="108"/>
    </location>
    <ligand>
        <name>substrate</name>
    </ligand>
</feature>
<sequence length="306" mass="34156">MSNPIPVLALNTGAQIPQLGFGTFLASPEDCYNSTLHALQSGYRHIDTAFIYKNEGDVGRAINDSGIPRSELWVTTKCWCTTYRDVESGLDRSLANLGIDYVDLYLIHWPVTLNPANCPGGDLSTVPLKADGSRDVDMEWTFINTWEQFQRLPKEKAKNIGVSNFSIKNLEDLLKAPTTVITPAVNQVEVHPLLPQFELLQWCKSHGVVLEAYSPLGSANSSLFTNVTLLEIAAEHCSTAAQVMINWGIQRGYVVLPKSITPQRIESNFKLIQLTEKNIADINEIHKVEGIQRYIKPNWAPFPTFE</sequence>
<dbReference type="PIRSF" id="PIRSF000097">
    <property type="entry name" value="AKR"/>
    <property type="match status" value="1"/>
</dbReference>
<dbReference type="AlphaFoldDB" id="A0A5P8N8X4"/>
<accession>A0A5P8N8X4</accession>
<evidence type="ECO:0000256" key="1">
    <source>
        <dbReference type="ARBA" id="ARBA00007905"/>
    </source>
</evidence>
<protein>
    <submittedName>
        <fullName evidence="8">Aldo-keto reductase</fullName>
    </submittedName>
</protein>
<keyword evidence="2" id="KW-0521">NADP</keyword>
<gene>
    <name evidence="8" type="ORF">g5598</name>
</gene>
<evidence type="ECO:0000256" key="5">
    <source>
        <dbReference type="PIRSR" id="PIRSR000097-2"/>
    </source>
</evidence>
<keyword evidence="3" id="KW-0560">Oxidoreductase</keyword>
<dbReference type="InterPro" id="IPR023210">
    <property type="entry name" value="NADP_OxRdtase_dom"/>
</dbReference>
<evidence type="ECO:0000256" key="6">
    <source>
        <dbReference type="PIRSR" id="PIRSR000097-3"/>
    </source>
</evidence>
<dbReference type="PROSITE" id="PS00063">
    <property type="entry name" value="ALDOKETO_REDUCTASE_3"/>
    <property type="match status" value="1"/>
</dbReference>
<name>A0A5P8N8X4_9ASCO</name>
<proteinExistence type="inferred from homology"/>
<evidence type="ECO:0000256" key="2">
    <source>
        <dbReference type="ARBA" id="ARBA00022857"/>
    </source>
</evidence>
<dbReference type="PANTHER" id="PTHR43827">
    <property type="entry name" value="2,5-DIKETO-D-GLUCONIC ACID REDUCTASE"/>
    <property type="match status" value="1"/>
</dbReference>
<evidence type="ECO:0000313" key="8">
    <source>
        <dbReference type="EMBL" id="QFR37206.1"/>
    </source>
</evidence>
<dbReference type="SUPFAM" id="SSF51430">
    <property type="entry name" value="NAD(P)-linked oxidoreductase"/>
    <property type="match status" value="1"/>
</dbReference>
<dbReference type="InterPro" id="IPR036812">
    <property type="entry name" value="NAD(P)_OxRdtase_dom_sf"/>
</dbReference>
<feature type="active site" description="Proton donor" evidence="4">
    <location>
        <position position="52"/>
    </location>
</feature>
<dbReference type="GO" id="GO:0016616">
    <property type="term" value="F:oxidoreductase activity, acting on the CH-OH group of donors, NAD or NADP as acceptor"/>
    <property type="evidence" value="ECO:0007669"/>
    <property type="project" value="UniProtKB-ARBA"/>
</dbReference>
<dbReference type="Gene3D" id="3.20.20.100">
    <property type="entry name" value="NADP-dependent oxidoreductase domain"/>
    <property type="match status" value="1"/>
</dbReference>
<dbReference type="InterPro" id="IPR018170">
    <property type="entry name" value="Aldo/ket_reductase_CS"/>
</dbReference>
<evidence type="ECO:0000256" key="3">
    <source>
        <dbReference type="ARBA" id="ARBA00023002"/>
    </source>
</evidence>
<feature type="domain" description="NADP-dependent oxidoreductase" evidence="7">
    <location>
        <begin position="27"/>
        <end position="285"/>
    </location>
</feature>
<dbReference type="Pfam" id="PF00248">
    <property type="entry name" value="Aldo_ket_red"/>
    <property type="match status" value="1"/>
</dbReference>
<dbReference type="FunFam" id="3.20.20.100:FF:000002">
    <property type="entry name" value="2,5-diketo-D-gluconic acid reductase A"/>
    <property type="match status" value="1"/>
</dbReference>
<reference evidence="8" key="1">
    <citation type="journal article" date="2019" name="Front. Microbiol.">
        <title>An Overview of Genes From Cyberlindnera americana, a Symbiont Yeast Isolated From the Gut of the Bark Beetle Dendroctonus rhizophagus (Curculionidae: Scolytinae), Involved in the Detoxification Process Using Genome and Transcriptome Data.</title>
        <authorList>
            <person name="Soto-Robles L.V."/>
            <person name="Torres-Banda V."/>
            <person name="Rivera-Orduna F.N."/>
            <person name="Curiel-Quesada E."/>
            <person name="Hidalgo-Lara M.E."/>
            <person name="Zuniga G."/>
        </authorList>
    </citation>
    <scope>NUCLEOTIDE SEQUENCE</scope>
    <source>
        <strain evidence="8">ChDrAdgY46</strain>
    </source>
</reference>
<comment type="similarity">
    <text evidence="1">Belongs to the aldo/keto reductase family.</text>
</comment>
<feature type="site" description="Lowers pKa of active site Tyr" evidence="6">
    <location>
        <position position="77"/>
    </location>
</feature>
<dbReference type="InterPro" id="IPR020471">
    <property type="entry name" value="AKR"/>
</dbReference>
<evidence type="ECO:0000259" key="7">
    <source>
        <dbReference type="Pfam" id="PF00248"/>
    </source>
</evidence>
<dbReference type="PROSITE" id="PS00798">
    <property type="entry name" value="ALDOKETO_REDUCTASE_1"/>
    <property type="match status" value="1"/>
</dbReference>
<organism evidence="8">
    <name type="scientific">Cyberlindnera americana</name>
    <dbReference type="NCBI Taxonomy" id="36016"/>
    <lineage>
        <taxon>Eukaryota</taxon>
        <taxon>Fungi</taxon>
        <taxon>Dikarya</taxon>
        <taxon>Ascomycota</taxon>
        <taxon>Saccharomycotina</taxon>
        <taxon>Saccharomycetes</taxon>
        <taxon>Phaffomycetales</taxon>
        <taxon>Phaffomycetaceae</taxon>
        <taxon>Cyberlindnera</taxon>
    </lineage>
</organism>
<dbReference type="PANTHER" id="PTHR43827:SF3">
    <property type="entry name" value="NADP-DEPENDENT OXIDOREDUCTASE DOMAIN-CONTAINING PROTEIN"/>
    <property type="match status" value="1"/>
</dbReference>